<organism evidence="1 2">
    <name type="scientific">Phyllostomus discolor</name>
    <name type="common">pale spear-nosed bat</name>
    <dbReference type="NCBI Taxonomy" id="89673"/>
    <lineage>
        <taxon>Eukaryota</taxon>
        <taxon>Metazoa</taxon>
        <taxon>Chordata</taxon>
        <taxon>Craniata</taxon>
        <taxon>Vertebrata</taxon>
        <taxon>Euteleostomi</taxon>
        <taxon>Mammalia</taxon>
        <taxon>Eutheria</taxon>
        <taxon>Laurasiatheria</taxon>
        <taxon>Chiroptera</taxon>
        <taxon>Yangochiroptera</taxon>
        <taxon>Phyllostomidae</taxon>
        <taxon>Phyllostominae</taxon>
        <taxon>Phyllostomus</taxon>
    </lineage>
</organism>
<gene>
    <name evidence="1" type="ORF">HJG60_008016</name>
</gene>
<name>A0A834BDJ9_9CHIR</name>
<proteinExistence type="predicted"/>
<dbReference type="EMBL" id="JABVXQ010000001">
    <property type="protein sequence ID" value="KAF6131127.1"/>
    <property type="molecule type" value="Genomic_DNA"/>
</dbReference>
<accession>A0A834BDJ9</accession>
<evidence type="ECO:0000313" key="1">
    <source>
        <dbReference type="EMBL" id="KAF6131127.1"/>
    </source>
</evidence>
<sequence length="123" mass="13314">MVSTGKPNPWEEAQLFLKLKPQLFLSWQHPQKAPCNVTISGFHVYALGLHAGHFRLAVAITAAFSGSRNPEASQYPAGQKGTSLLLFHHFPGAKSPNKRSSSRLQSATHGALLLKVLFPKGGT</sequence>
<comment type="caution">
    <text evidence="1">The sequence shown here is derived from an EMBL/GenBank/DDBJ whole genome shotgun (WGS) entry which is preliminary data.</text>
</comment>
<reference evidence="1 2" key="1">
    <citation type="journal article" date="2020" name="Nature">
        <title>Six reference-quality genomes reveal evolution of bat adaptations.</title>
        <authorList>
            <person name="Jebb D."/>
            <person name="Huang Z."/>
            <person name="Pippel M."/>
            <person name="Hughes G.M."/>
            <person name="Lavrichenko K."/>
            <person name="Devanna P."/>
            <person name="Winkler S."/>
            <person name="Jermiin L.S."/>
            <person name="Skirmuntt E.C."/>
            <person name="Katzourakis A."/>
            <person name="Burkitt-Gray L."/>
            <person name="Ray D.A."/>
            <person name="Sullivan K.A.M."/>
            <person name="Roscito J.G."/>
            <person name="Kirilenko B.M."/>
            <person name="Davalos L.M."/>
            <person name="Corthals A.P."/>
            <person name="Power M.L."/>
            <person name="Jones G."/>
            <person name="Ransome R.D."/>
            <person name="Dechmann D.K.N."/>
            <person name="Locatelli A.G."/>
            <person name="Puechmaille S.J."/>
            <person name="Fedrigo O."/>
            <person name="Jarvis E.D."/>
            <person name="Hiller M."/>
            <person name="Vernes S.C."/>
            <person name="Myers E.W."/>
            <person name="Teeling E.C."/>
        </authorList>
    </citation>
    <scope>NUCLEOTIDE SEQUENCE [LARGE SCALE GENOMIC DNA]</scope>
    <source>
        <strain evidence="1">Bat1K_MPI-CBG_1</strain>
    </source>
</reference>
<protein>
    <submittedName>
        <fullName evidence="1">Uncharacterized protein</fullName>
    </submittedName>
</protein>
<evidence type="ECO:0000313" key="2">
    <source>
        <dbReference type="Proteomes" id="UP000664940"/>
    </source>
</evidence>
<dbReference type="Proteomes" id="UP000664940">
    <property type="component" value="Unassembled WGS sequence"/>
</dbReference>
<dbReference type="AlphaFoldDB" id="A0A834BDJ9"/>